<comment type="caution">
    <text evidence="1">The sequence shown here is derived from an EMBL/GenBank/DDBJ whole genome shotgun (WGS) entry which is preliminary data.</text>
</comment>
<sequence length="341" mass="36713">MPDATHPAAPAAIALSGLIGSHPLGALAAFGLLRWSADIPALRGARLHWEQQDDWVAVLTPPTPLTPEALCQLLLDAHASGGWVHLDGPPTLRMPAAEFRERCLNDALSARPAARFAADFDAACGCEVIADDKGRLTPTRLHMTSGQQQFRGALADLAASLVVDSRPRGRQTPAALLDAAREALFGPWSYPDAEHALGWDPDAERLHALRPLAPTADNANKSVRFAVWLAHRALALLPALAQGTRLQTSAFVVEARRAQYRLRWPLWETALGLDSLAALLTCRELTGDGSTIARLHARGVVAVYESTRHEFGQGYAVLRPARLIPPGPDERPAAAPEVMIF</sequence>
<evidence type="ECO:0008006" key="3">
    <source>
        <dbReference type="Google" id="ProtNLM"/>
    </source>
</evidence>
<dbReference type="EMBL" id="QGTJ01000004">
    <property type="protein sequence ID" value="PWV62280.1"/>
    <property type="molecule type" value="Genomic_DNA"/>
</dbReference>
<organism evidence="1 2">
    <name type="scientific">Plasticicumulans acidivorans</name>
    <dbReference type="NCBI Taxonomy" id="886464"/>
    <lineage>
        <taxon>Bacteria</taxon>
        <taxon>Pseudomonadati</taxon>
        <taxon>Pseudomonadota</taxon>
        <taxon>Gammaproteobacteria</taxon>
        <taxon>Candidatus Competibacteraceae</taxon>
        <taxon>Plasticicumulans</taxon>
    </lineage>
</organism>
<dbReference type="OrthoDB" id="7057773at2"/>
<dbReference type="Proteomes" id="UP000246569">
    <property type="component" value="Unassembled WGS sequence"/>
</dbReference>
<accession>A0A317MWE3</accession>
<proteinExistence type="predicted"/>
<evidence type="ECO:0000313" key="1">
    <source>
        <dbReference type="EMBL" id="PWV62280.1"/>
    </source>
</evidence>
<evidence type="ECO:0000313" key="2">
    <source>
        <dbReference type="Proteomes" id="UP000246569"/>
    </source>
</evidence>
<reference evidence="1 2" key="1">
    <citation type="submission" date="2018-05" db="EMBL/GenBank/DDBJ databases">
        <title>Genomic Encyclopedia of Type Strains, Phase IV (KMG-IV): sequencing the most valuable type-strain genomes for metagenomic binning, comparative biology and taxonomic classification.</title>
        <authorList>
            <person name="Goeker M."/>
        </authorList>
    </citation>
    <scope>NUCLEOTIDE SEQUENCE [LARGE SCALE GENOMIC DNA]</scope>
    <source>
        <strain evidence="1 2">DSM 23606</strain>
    </source>
</reference>
<dbReference type="AlphaFoldDB" id="A0A317MWE3"/>
<gene>
    <name evidence="1" type="ORF">C7443_10475</name>
</gene>
<dbReference type="RefSeq" id="WP_110018118.1">
    <property type="nucleotide sequence ID" value="NZ_QGTJ01000004.1"/>
</dbReference>
<keyword evidence="2" id="KW-1185">Reference proteome</keyword>
<protein>
    <recommendedName>
        <fullName evidence="3">CRISPR-associated protein Csb3</fullName>
    </recommendedName>
</protein>
<name>A0A317MWE3_9GAMM</name>